<evidence type="ECO:0000313" key="3">
    <source>
        <dbReference type="Proteomes" id="UP000478052"/>
    </source>
</evidence>
<feature type="transmembrane region" description="Helical" evidence="1">
    <location>
        <begin position="20"/>
        <end position="43"/>
    </location>
</feature>
<accession>A0A6G0ZBH3</accession>
<protein>
    <submittedName>
        <fullName evidence="2">Uncharacterized protein</fullName>
    </submittedName>
</protein>
<name>A0A6G0ZBH3_APHCR</name>
<evidence type="ECO:0000313" key="2">
    <source>
        <dbReference type="EMBL" id="KAF0767725.1"/>
    </source>
</evidence>
<sequence>MCWGGGSCCKILTRKRCSAAPAIGGTAAFVVVVVVVVGVLISLSEPDTRPTLSGYRGIGEVSSGARAVTTVRVITKAIIMLLALRYSLAASTMHTCARTRACVITCQMMTNVTTTDVYPLLTLPRHNEVN</sequence>
<keyword evidence="1" id="KW-1133">Transmembrane helix</keyword>
<reference evidence="2 3" key="1">
    <citation type="submission" date="2019-08" db="EMBL/GenBank/DDBJ databases">
        <title>Whole genome of Aphis craccivora.</title>
        <authorList>
            <person name="Voronova N.V."/>
            <person name="Shulinski R.S."/>
            <person name="Bandarenka Y.V."/>
            <person name="Zhorov D.G."/>
            <person name="Warner D."/>
        </authorList>
    </citation>
    <scope>NUCLEOTIDE SEQUENCE [LARGE SCALE GENOMIC DNA]</scope>
    <source>
        <strain evidence="2">180601</strain>
        <tissue evidence="2">Whole Body</tissue>
    </source>
</reference>
<keyword evidence="1" id="KW-0472">Membrane</keyword>
<gene>
    <name evidence="2" type="ORF">FWK35_00024934</name>
</gene>
<dbReference type="EMBL" id="VUJU01000907">
    <property type="protein sequence ID" value="KAF0767725.1"/>
    <property type="molecule type" value="Genomic_DNA"/>
</dbReference>
<organism evidence="2 3">
    <name type="scientific">Aphis craccivora</name>
    <name type="common">Cowpea aphid</name>
    <dbReference type="NCBI Taxonomy" id="307492"/>
    <lineage>
        <taxon>Eukaryota</taxon>
        <taxon>Metazoa</taxon>
        <taxon>Ecdysozoa</taxon>
        <taxon>Arthropoda</taxon>
        <taxon>Hexapoda</taxon>
        <taxon>Insecta</taxon>
        <taxon>Pterygota</taxon>
        <taxon>Neoptera</taxon>
        <taxon>Paraneoptera</taxon>
        <taxon>Hemiptera</taxon>
        <taxon>Sternorrhyncha</taxon>
        <taxon>Aphidomorpha</taxon>
        <taxon>Aphidoidea</taxon>
        <taxon>Aphididae</taxon>
        <taxon>Aphidini</taxon>
        <taxon>Aphis</taxon>
        <taxon>Aphis</taxon>
    </lineage>
</organism>
<feature type="transmembrane region" description="Helical" evidence="1">
    <location>
        <begin position="63"/>
        <end position="84"/>
    </location>
</feature>
<proteinExistence type="predicted"/>
<keyword evidence="1" id="KW-0812">Transmembrane</keyword>
<keyword evidence="3" id="KW-1185">Reference proteome</keyword>
<dbReference type="AlphaFoldDB" id="A0A6G0ZBH3"/>
<evidence type="ECO:0000256" key="1">
    <source>
        <dbReference type="SAM" id="Phobius"/>
    </source>
</evidence>
<comment type="caution">
    <text evidence="2">The sequence shown here is derived from an EMBL/GenBank/DDBJ whole genome shotgun (WGS) entry which is preliminary data.</text>
</comment>
<dbReference type="Proteomes" id="UP000478052">
    <property type="component" value="Unassembled WGS sequence"/>
</dbReference>